<evidence type="ECO:0000313" key="2">
    <source>
        <dbReference type="EMBL" id="MPM98570.1"/>
    </source>
</evidence>
<reference evidence="2" key="1">
    <citation type="submission" date="2019-08" db="EMBL/GenBank/DDBJ databases">
        <authorList>
            <person name="Kucharzyk K."/>
            <person name="Murdoch R.W."/>
            <person name="Higgins S."/>
            <person name="Loffler F."/>
        </authorList>
    </citation>
    <scope>NUCLEOTIDE SEQUENCE</scope>
</reference>
<feature type="region of interest" description="Disordered" evidence="1">
    <location>
        <begin position="116"/>
        <end position="138"/>
    </location>
</feature>
<feature type="compositionally biased region" description="Basic and acidic residues" evidence="1">
    <location>
        <begin position="55"/>
        <end position="65"/>
    </location>
</feature>
<gene>
    <name evidence="2" type="ORF">SDC9_145758</name>
</gene>
<dbReference type="EMBL" id="VSSQ01044718">
    <property type="protein sequence ID" value="MPM98570.1"/>
    <property type="molecule type" value="Genomic_DNA"/>
</dbReference>
<comment type="caution">
    <text evidence="2">The sequence shown here is derived from an EMBL/GenBank/DDBJ whole genome shotgun (WGS) entry which is preliminary data.</text>
</comment>
<proteinExistence type="predicted"/>
<sequence>MVRLPTAALPASGSWVEGSTFLSACLRKLPRYFLFVTIKIRRRRHGASDQNQRIDSLRRHDPHQVSRVEVERLPLSPLHGLPAYWNYTPTVPKKQALKQTEQKFCQKYAPARAFSAALEKAPPRQKGTTPPATQGGRL</sequence>
<accession>A0A645E9U1</accession>
<evidence type="ECO:0000256" key="1">
    <source>
        <dbReference type="SAM" id="MobiDB-lite"/>
    </source>
</evidence>
<organism evidence="2">
    <name type="scientific">bioreactor metagenome</name>
    <dbReference type="NCBI Taxonomy" id="1076179"/>
    <lineage>
        <taxon>unclassified sequences</taxon>
        <taxon>metagenomes</taxon>
        <taxon>ecological metagenomes</taxon>
    </lineage>
</organism>
<protein>
    <submittedName>
        <fullName evidence="2">Uncharacterized protein</fullName>
    </submittedName>
</protein>
<dbReference type="AlphaFoldDB" id="A0A645E9U1"/>
<feature type="region of interest" description="Disordered" evidence="1">
    <location>
        <begin position="46"/>
        <end position="65"/>
    </location>
</feature>
<name>A0A645E9U1_9ZZZZ</name>